<dbReference type="Gene3D" id="3.40.50.300">
    <property type="entry name" value="P-loop containing nucleotide triphosphate hydrolases"/>
    <property type="match status" value="1"/>
</dbReference>
<keyword evidence="3" id="KW-0547">Nucleotide-binding</keyword>
<evidence type="ECO:0000256" key="3">
    <source>
        <dbReference type="ARBA" id="ARBA00022741"/>
    </source>
</evidence>
<dbReference type="GO" id="GO:0003924">
    <property type="term" value="F:GTPase activity"/>
    <property type="evidence" value="ECO:0007669"/>
    <property type="project" value="InterPro"/>
</dbReference>
<protein>
    <submittedName>
        <fullName evidence="8">Ras-related protein Rab-1A</fullName>
    </submittedName>
</protein>
<dbReference type="InterPro" id="IPR005225">
    <property type="entry name" value="Small_GTP-bd"/>
</dbReference>
<gene>
    <name evidence="8" type="ORF">YASMINEVIRUS_1434</name>
</gene>
<dbReference type="FunFam" id="3.40.50.300:FF:000586">
    <property type="entry name" value="Rab family GTPase"/>
    <property type="match status" value="1"/>
</dbReference>
<dbReference type="SMART" id="SM00173">
    <property type="entry name" value="RAS"/>
    <property type="match status" value="1"/>
</dbReference>
<comment type="subcellular location">
    <subcellularLocation>
        <location evidence="2">Endomembrane system</location>
    </subcellularLocation>
    <subcellularLocation>
        <location evidence="1">Host cell membrane</location>
        <topology evidence="1">Lipid-anchor</topology>
        <orientation evidence="1">Cytoplasmic side</orientation>
    </subcellularLocation>
</comment>
<dbReference type="SMART" id="SM00177">
    <property type="entry name" value="ARF"/>
    <property type="match status" value="1"/>
</dbReference>
<feature type="region of interest" description="Disordered" evidence="7">
    <location>
        <begin position="184"/>
        <end position="210"/>
    </location>
</feature>
<sequence length="210" mass="23657">MSRHHDEYDYLIKIVVVGDSGVGKSALLTRFADGTYTDTYVSTIGVDFKMKTVDIDGKVVKIQMWDTAGQERFRAITAAYYRGCNGVMFVFDISSRESLDSIAKWRSEVEKYASDKQLKVQCVLVGNKSDLDHRAVSSEKARQVADLLEMEYFETSARLSDTVDDAFTFLARSAVQELTRQRLSTNMTDNTDDGSRRLNPSKPIKVSKCC</sequence>
<dbReference type="Proteomes" id="UP000594342">
    <property type="component" value="Unassembled WGS sequence"/>
</dbReference>
<evidence type="ECO:0000256" key="4">
    <source>
        <dbReference type="ARBA" id="ARBA00023134"/>
    </source>
</evidence>
<dbReference type="InterPro" id="IPR027417">
    <property type="entry name" value="P-loop_NTPase"/>
</dbReference>
<dbReference type="SMART" id="SM00174">
    <property type="entry name" value="RHO"/>
    <property type="match status" value="1"/>
</dbReference>
<proteinExistence type="predicted"/>
<dbReference type="PRINTS" id="PR00449">
    <property type="entry name" value="RASTRNSFRMNG"/>
</dbReference>
<keyword evidence="5" id="KW-0472">Membrane</keyword>
<dbReference type="SMART" id="SM00175">
    <property type="entry name" value="RAB"/>
    <property type="match status" value="1"/>
</dbReference>
<keyword evidence="9" id="KW-1185">Reference proteome</keyword>
<dbReference type="PROSITE" id="PS51419">
    <property type="entry name" value="RAB"/>
    <property type="match status" value="1"/>
</dbReference>
<evidence type="ECO:0000256" key="1">
    <source>
        <dbReference type="ARBA" id="ARBA00004112"/>
    </source>
</evidence>
<reference evidence="8 9" key="1">
    <citation type="submission" date="2018-10" db="EMBL/GenBank/DDBJ databases">
        <authorList>
            <consortium name="IHU Genomes"/>
        </authorList>
    </citation>
    <scope>NUCLEOTIDE SEQUENCE [LARGE SCALE GENOMIC DNA]</scope>
    <source>
        <strain evidence="8 9">A1</strain>
    </source>
</reference>
<keyword evidence="4" id="KW-0342">GTP-binding</keyword>
<dbReference type="NCBIfam" id="TIGR00231">
    <property type="entry name" value="small_GTP"/>
    <property type="match status" value="1"/>
</dbReference>
<organism evidence="8 9">
    <name type="scientific">Yasminevirus sp. GU-2018</name>
    <dbReference type="NCBI Taxonomy" id="2420051"/>
    <lineage>
        <taxon>Viruses</taxon>
        <taxon>Varidnaviria</taxon>
        <taxon>Bamfordvirae</taxon>
        <taxon>Nucleocytoviricota</taxon>
        <taxon>Megaviricetes</taxon>
        <taxon>Imitervirales</taxon>
        <taxon>Mimiviridae</taxon>
        <taxon>Klosneuvirinae</taxon>
        <taxon>Yasminevirus</taxon>
        <taxon>Yasminevirus saudimassiliense</taxon>
    </lineage>
</organism>
<evidence type="ECO:0000256" key="2">
    <source>
        <dbReference type="ARBA" id="ARBA00004308"/>
    </source>
</evidence>
<dbReference type="CDD" id="cd00154">
    <property type="entry name" value="Rab"/>
    <property type="match status" value="1"/>
</dbReference>
<evidence type="ECO:0000256" key="7">
    <source>
        <dbReference type="SAM" id="MobiDB-lite"/>
    </source>
</evidence>
<dbReference type="Pfam" id="PF00071">
    <property type="entry name" value="Ras"/>
    <property type="match status" value="1"/>
</dbReference>
<dbReference type="GO" id="GO:0005525">
    <property type="term" value="F:GTP binding"/>
    <property type="evidence" value="ECO:0007669"/>
    <property type="project" value="UniProtKB-KW"/>
</dbReference>
<accession>A0A5K0UBA7</accession>
<evidence type="ECO:0000313" key="8">
    <source>
        <dbReference type="EMBL" id="VBB18902.1"/>
    </source>
</evidence>
<dbReference type="SMART" id="SM00176">
    <property type="entry name" value="RAN"/>
    <property type="match status" value="1"/>
</dbReference>
<dbReference type="PANTHER" id="PTHR47980">
    <property type="entry name" value="LD44762P"/>
    <property type="match status" value="1"/>
</dbReference>
<dbReference type="EMBL" id="UPSH01000001">
    <property type="protein sequence ID" value="VBB18902.1"/>
    <property type="molecule type" value="Genomic_DNA"/>
</dbReference>
<dbReference type="InterPro" id="IPR001806">
    <property type="entry name" value="Small_GTPase"/>
</dbReference>
<dbReference type="SUPFAM" id="SSF52540">
    <property type="entry name" value="P-loop containing nucleoside triphosphate hydrolases"/>
    <property type="match status" value="1"/>
</dbReference>
<evidence type="ECO:0000256" key="6">
    <source>
        <dbReference type="ARBA" id="ARBA00023288"/>
    </source>
</evidence>
<dbReference type="PROSITE" id="PS51417">
    <property type="entry name" value="ARF"/>
    <property type="match status" value="1"/>
</dbReference>
<dbReference type="PROSITE" id="PS51420">
    <property type="entry name" value="RHO"/>
    <property type="match status" value="1"/>
</dbReference>
<evidence type="ECO:0000313" key="9">
    <source>
        <dbReference type="Proteomes" id="UP000594342"/>
    </source>
</evidence>
<dbReference type="InterPro" id="IPR050305">
    <property type="entry name" value="Small_GTPase_Rab"/>
</dbReference>
<comment type="caution">
    <text evidence="8">The sequence shown here is derived from an EMBL/GenBank/DDBJ whole genome shotgun (WGS) entry which is preliminary data.</text>
</comment>
<keyword evidence="6" id="KW-0449">Lipoprotein</keyword>
<dbReference type="GO" id="GO:0020002">
    <property type="term" value="C:host cell plasma membrane"/>
    <property type="evidence" value="ECO:0007669"/>
    <property type="project" value="UniProtKB-SubCell"/>
</dbReference>
<name>A0A5K0UBA7_9VIRU</name>
<dbReference type="PROSITE" id="PS51421">
    <property type="entry name" value="RAS"/>
    <property type="match status" value="1"/>
</dbReference>
<evidence type="ECO:0000256" key="5">
    <source>
        <dbReference type="ARBA" id="ARBA00023136"/>
    </source>
</evidence>